<reference evidence="2 3" key="1">
    <citation type="submission" date="2017-11" db="EMBL/GenBank/DDBJ databases">
        <authorList>
            <person name="Han C.G."/>
        </authorList>
    </citation>
    <scope>NUCLEOTIDE SEQUENCE [LARGE SCALE GENOMIC DNA]</scope>
    <source>
        <strain evidence="2 3">A2</strain>
    </source>
</reference>
<evidence type="ECO:0000313" key="3">
    <source>
        <dbReference type="Proteomes" id="UP000234661"/>
    </source>
</evidence>
<feature type="non-terminal residue" evidence="2">
    <location>
        <position position="32"/>
    </location>
</feature>
<accession>A0A2J4Y7K9</accession>
<feature type="transmembrane region" description="Helical" evidence="1">
    <location>
        <begin position="7"/>
        <end position="26"/>
    </location>
</feature>
<proteinExistence type="predicted"/>
<organism evidence="2 3">
    <name type="scientific">Klebsiella michiganensis</name>
    <dbReference type="NCBI Taxonomy" id="1134687"/>
    <lineage>
        <taxon>Bacteria</taxon>
        <taxon>Pseudomonadati</taxon>
        <taxon>Pseudomonadota</taxon>
        <taxon>Gammaproteobacteria</taxon>
        <taxon>Enterobacterales</taxon>
        <taxon>Enterobacteriaceae</taxon>
        <taxon>Klebsiella/Raoultella group</taxon>
        <taxon>Klebsiella</taxon>
    </lineage>
</organism>
<gene>
    <name evidence="2" type="ORF">CWM85_35265</name>
</gene>
<evidence type="ECO:0000313" key="2">
    <source>
        <dbReference type="EMBL" id="PLM46803.1"/>
    </source>
</evidence>
<evidence type="ECO:0000256" key="1">
    <source>
        <dbReference type="SAM" id="Phobius"/>
    </source>
</evidence>
<dbReference type="Proteomes" id="UP000234661">
    <property type="component" value="Unassembled WGS sequence"/>
</dbReference>
<dbReference type="EMBL" id="PIET01001885">
    <property type="protein sequence ID" value="PLM46803.1"/>
    <property type="molecule type" value="Genomic_DNA"/>
</dbReference>
<reference evidence="2 3" key="2">
    <citation type="submission" date="2018-01" db="EMBL/GenBank/DDBJ databases">
        <title>Genomic study of Klebsiella pneumoniae.</title>
        <authorList>
            <person name="Yang Y."/>
            <person name="Bicalho R."/>
        </authorList>
    </citation>
    <scope>NUCLEOTIDE SEQUENCE [LARGE SCALE GENOMIC DNA]</scope>
    <source>
        <strain evidence="2 3">A2</strain>
    </source>
</reference>
<protein>
    <submittedName>
        <fullName evidence="2">ABC transporter permease</fullName>
    </submittedName>
</protein>
<dbReference type="AlphaFoldDB" id="A0A2J4Y7K9"/>
<keyword evidence="1" id="KW-0472">Membrane</keyword>
<keyword evidence="1" id="KW-0812">Transmembrane</keyword>
<name>A0A2J4Y7K9_9ENTR</name>
<comment type="caution">
    <text evidence="2">The sequence shown here is derived from an EMBL/GenBank/DDBJ whole genome shotgun (WGS) entry which is preliminary data.</text>
</comment>
<keyword evidence="1" id="KW-1133">Transmembrane helix</keyword>
<sequence>MKFKPNWGWASLPALLMVWVIVASHYPSYVLP</sequence>